<comment type="caution">
    <text evidence="1">The sequence shown here is derived from an EMBL/GenBank/DDBJ whole genome shotgun (WGS) entry which is preliminary data.</text>
</comment>
<reference evidence="1" key="1">
    <citation type="submission" date="2023-01" db="EMBL/GenBank/DDBJ databases">
        <title>Human gut microbiome strain richness.</title>
        <authorList>
            <person name="Chen-Liaw A."/>
        </authorList>
    </citation>
    <scope>NUCLEOTIDE SEQUENCE</scope>
    <source>
        <strain evidence="1">1001283st1_G1_1001283B150217_161031</strain>
    </source>
</reference>
<organism evidence="1 2">
    <name type="scientific">[Eubacterium] siraeum</name>
    <dbReference type="NCBI Taxonomy" id="39492"/>
    <lineage>
        <taxon>Bacteria</taxon>
        <taxon>Bacillati</taxon>
        <taxon>Bacillota</taxon>
        <taxon>Clostridia</taxon>
        <taxon>Eubacteriales</taxon>
        <taxon>Oscillospiraceae</taxon>
        <taxon>Oscillospiraceae incertae sedis</taxon>
    </lineage>
</organism>
<evidence type="ECO:0000313" key="2">
    <source>
        <dbReference type="Proteomes" id="UP001210809"/>
    </source>
</evidence>
<sequence length="114" mass="13745">MTIEHSPWLSTWFENSAFIKIPIEEFDIKTLSFTYGDSMPTFSQAIVNKKEYHNQLYTYDEILKIIDKYGLPQNWNDDGKYGYERYIEVHIWNDFPINKYITDVNGFFQIRQNI</sequence>
<proteinExistence type="predicted"/>
<evidence type="ECO:0000313" key="1">
    <source>
        <dbReference type="EMBL" id="MDB8004655.1"/>
    </source>
</evidence>
<accession>A0AAW6D4U3</accession>
<dbReference type="Proteomes" id="UP001210809">
    <property type="component" value="Unassembled WGS sequence"/>
</dbReference>
<dbReference type="AlphaFoldDB" id="A0AAW6D4U3"/>
<protein>
    <submittedName>
        <fullName evidence="1">Uncharacterized protein</fullName>
    </submittedName>
</protein>
<name>A0AAW6D4U3_9FIRM</name>
<dbReference type="EMBL" id="JAQLXW010000018">
    <property type="protein sequence ID" value="MDB8004655.1"/>
    <property type="molecule type" value="Genomic_DNA"/>
</dbReference>
<gene>
    <name evidence="1" type="ORF">PNE09_11375</name>
</gene>